<proteinExistence type="predicted"/>
<dbReference type="Pfam" id="PF06226">
    <property type="entry name" value="DUF1007"/>
    <property type="match status" value="1"/>
</dbReference>
<dbReference type="EMBL" id="CP072801">
    <property type="protein sequence ID" value="QTR47057.1"/>
    <property type="molecule type" value="Genomic_DNA"/>
</dbReference>
<organism evidence="2 3">
    <name type="scientific">Thiothrix litoralis</name>
    <dbReference type="NCBI Taxonomy" id="2891210"/>
    <lineage>
        <taxon>Bacteria</taxon>
        <taxon>Pseudomonadati</taxon>
        <taxon>Pseudomonadota</taxon>
        <taxon>Gammaproteobacteria</taxon>
        <taxon>Thiotrichales</taxon>
        <taxon>Thiotrichaceae</taxon>
        <taxon>Thiothrix</taxon>
    </lineage>
</organism>
<evidence type="ECO:0000313" key="3">
    <source>
        <dbReference type="Proteomes" id="UP000672039"/>
    </source>
</evidence>
<dbReference type="InterPro" id="IPR010412">
    <property type="entry name" value="DUF1007"/>
</dbReference>
<dbReference type="Proteomes" id="UP000672039">
    <property type="component" value="Chromosome"/>
</dbReference>
<dbReference type="RefSeq" id="WP_210223356.1">
    <property type="nucleotide sequence ID" value="NZ_CP072801.1"/>
</dbReference>
<feature type="signal peptide" evidence="1">
    <location>
        <begin position="1"/>
        <end position="24"/>
    </location>
</feature>
<reference evidence="2 3" key="1">
    <citation type="submission" date="2021-04" db="EMBL/GenBank/DDBJ databases">
        <title>Genomics, taxonomy and metabolism of representatives of sulfur bacteria of the genus Thiothrix: Thiothrix fructosivorans QT, Thiothrix unzii A1T and three new species, Thiothrix subterranea sp. nov., Thiothrix litoralis sp. nov. and 'Candidatus Thiothrix anitrata' sp. nov.</title>
        <authorList>
            <person name="Ravin N.V."/>
            <person name="Smolyakov D."/>
            <person name="Rudenko T.S."/>
            <person name="Mardanov A.V."/>
            <person name="Beletsky A.V."/>
            <person name="Markov N.D."/>
            <person name="Fomenkov A.I."/>
            <person name="Roberts R.J."/>
            <person name="Karnachuk O.V."/>
            <person name="Novikov A."/>
            <person name="Grabovich M.Y."/>
        </authorList>
    </citation>
    <scope>NUCLEOTIDE SEQUENCE [LARGE SCALE GENOMIC DNA]</scope>
    <source>
        <strain evidence="2 3">AS</strain>
    </source>
</reference>
<keyword evidence="1" id="KW-0732">Signal</keyword>
<evidence type="ECO:0000256" key="1">
    <source>
        <dbReference type="SAM" id="SignalP"/>
    </source>
</evidence>
<gene>
    <name evidence="2" type="ORF">J9253_03685</name>
</gene>
<keyword evidence="3" id="KW-1185">Reference proteome</keyword>
<name>A0ABX7WVK5_9GAMM</name>
<protein>
    <submittedName>
        <fullName evidence="2">DUF1007 family protein</fullName>
    </submittedName>
</protein>
<evidence type="ECO:0000313" key="2">
    <source>
        <dbReference type="EMBL" id="QTR47057.1"/>
    </source>
</evidence>
<sequence length="196" mass="21406">MRILNLLKFSLVLFAGLSGQEVLAHGFHYNLDVSSQLQEDSTGKLTGVRINWFYDTEVSKSLLAGEDMAADKQAQTLQEIAQRAIADLGTLHYFTNLSLGGQTLATLPVTDYHLDLLPDGHLNLNFVLPLKVPQDMTGKRLDISMSDSSGSAILIFENASRISMGEKLAAACAVTLEEKAQYADAEAPQIVHLQCR</sequence>
<feature type="chain" id="PRO_5045737575" evidence="1">
    <location>
        <begin position="25"/>
        <end position="196"/>
    </location>
</feature>
<accession>A0ABX7WVK5</accession>